<keyword evidence="6" id="KW-0472">Membrane</keyword>
<feature type="domain" description="PAS" evidence="7">
    <location>
        <begin position="138"/>
        <end position="210"/>
    </location>
</feature>
<accession>A0A3B1CXB7</accession>
<dbReference type="SMART" id="SM00091">
    <property type="entry name" value="PAS"/>
    <property type="match status" value="1"/>
</dbReference>
<dbReference type="Pfam" id="PF08447">
    <property type="entry name" value="PAS_3"/>
    <property type="match status" value="1"/>
</dbReference>
<dbReference type="PANTHER" id="PTHR43304:SF1">
    <property type="entry name" value="PAC DOMAIN-CONTAINING PROTEIN"/>
    <property type="match status" value="1"/>
</dbReference>
<reference evidence="8" key="1">
    <citation type="submission" date="2018-06" db="EMBL/GenBank/DDBJ databases">
        <authorList>
            <person name="Zhirakovskaya E."/>
        </authorList>
    </citation>
    <scope>NUCLEOTIDE SEQUENCE</scope>
</reference>
<dbReference type="InterPro" id="IPR000014">
    <property type="entry name" value="PAS"/>
</dbReference>
<evidence type="ECO:0000256" key="2">
    <source>
        <dbReference type="ARBA" id="ARBA00012438"/>
    </source>
</evidence>
<evidence type="ECO:0000256" key="6">
    <source>
        <dbReference type="SAM" id="Phobius"/>
    </source>
</evidence>
<dbReference type="GO" id="GO:0004673">
    <property type="term" value="F:protein histidine kinase activity"/>
    <property type="evidence" value="ECO:0007669"/>
    <property type="project" value="UniProtKB-EC"/>
</dbReference>
<dbReference type="InterPro" id="IPR013655">
    <property type="entry name" value="PAS_fold_3"/>
</dbReference>
<keyword evidence="6" id="KW-1133">Transmembrane helix</keyword>
<dbReference type="PROSITE" id="PS50112">
    <property type="entry name" value="PAS"/>
    <property type="match status" value="1"/>
</dbReference>
<dbReference type="SMART" id="SM00086">
    <property type="entry name" value="PAC"/>
    <property type="match status" value="1"/>
</dbReference>
<proteinExistence type="predicted"/>
<evidence type="ECO:0000259" key="7">
    <source>
        <dbReference type="PROSITE" id="PS50112"/>
    </source>
</evidence>
<evidence type="ECO:0000256" key="5">
    <source>
        <dbReference type="ARBA" id="ARBA00022777"/>
    </source>
</evidence>
<dbReference type="EMBL" id="UOGF01000026">
    <property type="protein sequence ID" value="VAX27320.1"/>
    <property type="molecule type" value="Genomic_DNA"/>
</dbReference>
<protein>
    <recommendedName>
        <fullName evidence="2">histidine kinase</fullName>
        <ecNumber evidence="2">2.7.13.3</ecNumber>
    </recommendedName>
</protein>
<keyword evidence="6" id="KW-0812">Transmembrane</keyword>
<dbReference type="EC" id="2.7.13.3" evidence="2"/>
<feature type="transmembrane region" description="Helical" evidence="6">
    <location>
        <begin position="12"/>
        <end position="35"/>
    </location>
</feature>
<dbReference type="Gene3D" id="3.30.450.20">
    <property type="entry name" value="PAS domain"/>
    <property type="match status" value="1"/>
</dbReference>
<keyword evidence="5" id="KW-0418">Kinase</keyword>
<gene>
    <name evidence="8" type="ORF">MNBD_NITROSPIRAE01-1942</name>
</gene>
<evidence type="ECO:0000256" key="3">
    <source>
        <dbReference type="ARBA" id="ARBA00022553"/>
    </source>
</evidence>
<evidence type="ECO:0000256" key="4">
    <source>
        <dbReference type="ARBA" id="ARBA00022679"/>
    </source>
</evidence>
<dbReference type="InterPro" id="IPR001610">
    <property type="entry name" value="PAC"/>
</dbReference>
<feature type="transmembrane region" description="Helical" evidence="6">
    <location>
        <begin position="55"/>
        <end position="78"/>
    </location>
</feature>
<sequence length="269" mass="29898">MIRIFSRRSLDCRLIGILSTVNITVLLIAAGGLFLQQDGFSSDGASLLFRPGNTVFIVFALAFFIGLILSLGLAPFVLKPVQHLAQSLGTPSTSLPSSGHDDGSLHEKNVEDALISLRARCDEMTQALHEKECALLASEARYERIAQGANDGLWDWDLKTDQIYFSPRWQALLGYEPGEIGDKSSEWFERIYPDDFLAVKDAISRYLQGETPYFEHVFRMQHKKGGCRWMMSRGLLVRDEDGTPAHMGGSQSDITSLKISENVATCVHN</sequence>
<evidence type="ECO:0000313" key="8">
    <source>
        <dbReference type="EMBL" id="VAX27320.1"/>
    </source>
</evidence>
<keyword evidence="3" id="KW-0597">Phosphoprotein</keyword>
<comment type="catalytic activity">
    <reaction evidence="1">
        <text>ATP + protein L-histidine = ADP + protein N-phospho-L-histidine.</text>
        <dbReference type="EC" id="2.7.13.3"/>
    </reaction>
</comment>
<dbReference type="InterPro" id="IPR035965">
    <property type="entry name" value="PAS-like_dom_sf"/>
</dbReference>
<dbReference type="NCBIfam" id="TIGR00229">
    <property type="entry name" value="sensory_box"/>
    <property type="match status" value="1"/>
</dbReference>
<dbReference type="AlphaFoldDB" id="A0A3B1CXB7"/>
<dbReference type="InterPro" id="IPR052162">
    <property type="entry name" value="Sensor_kinase/Photoreceptor"/>
</dbReference>
<dbReference type="PANTHER" id="PTHR43304">
    <property type="entry name" value="PHYTOCHROME-LIKE PROTEIN CPH1"/>
    <property type="match status" value="1"/>
</dbReference>
<dbReference type="CDD" id="cd00130">
    <property type="entry name" value="PAS"/>
    <property type="match status" value="1"/>
</dbReference>
<name>A0A3B1CXB7_9ZZZZ</name>
<dbReference type="SUPFAM" id="SSF55785">
    <property type="entry name" value="PYP-like sensor domain (PAS domain)"/>
    <property type="match status" value="1"/>
</dbReference>
<keyword evidence="4" id="KW-0808">Transferase</keyword>
<evidence type="ECO:0000256" key="1">
    <source>
        <dbReference type="ARBA" id="ARBA00000085"/>
    </source>
</evidence>
<organism evidence="8">
    <name type="scientific">hydrothermal vent metagenome</name>
    <dbReference type="NCBI Taxonomy" id="652676"/>
    <lineage>
        <taxon>unclassified sequences</taxon>
        <taxon>metagenomes</taxon>
        <taxon>ecological metagenomes</taxon>
    </lineage>
</organism>